<dbReference type="InterPro" id="IPR006531">
    <property type="entry name" value="Gp5/Vgr_OB"/>
</dbReference>
<gene>
    <name evidence="4" type="ORF">GGR89_000091</name>
</gene>
<dbReference type="SUPFAM" id="SSF69279">
    <property type="entry name" value="Phage tail proteins"/>
    <property type="match status" value="2"/>
</dbReference>
<dbReference type="AlphaFoldDB" id="A0A7X5XUY1"/>
<name>A0A7X5XUY1_9SPHN</name>
<dbReference type="InterPro" id="IPR054030">
    <property type="entry name" value="Gp5_Vgr_C"/>
</dbReference>
<evidence type="ECO:0000313" key="5">
    <source>
        <dbReference type="Proteomes" id="UP000531251"/>
    </source>
</evidence>
<dbReference type="Pfam" id="PF05954">
    <property type="entry name" value="Phage_GPD"/>
    <property type="match status" value="1"/>
</dbReference>
<accession>A0A7X5XUY1</accession>
<dbReference type="InterPro" id="IPR037026">
    <property type="entry name" value="Vgr_OB-fold_dom_sf"/>
</dbReference>
<dbReference type="Gene3D" id="4.10.220.110">
    <property type="match status" value="1"/>
</dbReference>
<comment type="caution">
    <text evidence="4">The sequence shown here is derived from an EMBL/GenBank/DDBJ whole genome shotgun (WGS) entry which is preliminary data.</text>
</comment>
<feature type="domain" description="Gp5/Type VI secretion system Vgr C-terminal trimerisation" evidence="3">
    <location>
        <begin position="484"/>
        <end position="560"/>
    </location>
</feature>
<sequence>MKRQAEITLDVGSPIKLLNFSSYERLSSLFTITAEIVVRDKVDFLPKLGNAARIEVFELDAHVRYFHAQLAEAHFLREEDQGYHYRLELRPWLHLLDHNLAYRVFEARSVVDILKAVLAPYSRRVDFGGLTGSYRPWQYCTQYRESDFAFVSRLMEREGIYYYFRHEAGEHVLVLCDSPSAHKPAPGYATVKLRPDWSGRSGGLAEALWDWHEHVRSGGERRYLLQSFDYQASTVREGEKQGPARNKADSQEVHRYTGDFVEPALAQHWAEVALQAARANQRVYTGTGDAIGLACGGRFTLDSQDAFDRGAEFVVTALDMAMDAEPYRTGADATPRRVSIEAVPADTPWRAPAVTPAPIAGPETAIVVAGGADDSNVDSQGRVRVRFLWKRASEGEEKARSCWLRVSYPSAGAGFGHVTLPRTGEEVIVDFLDGNPDRPILTGRVYNSEHVHPYALPEHRTRSLYRSQTIGASGSYAGAEGGAPRGRGYNELHFEDKGGAEQVYLRAQRDRVAEVMLDDELRVRRDRKIRVGRDRTTEVHGDDSVSVETGNHSLDVARGSADITAAREIKLAVGLNTIIMNEAAITLRVGMNSIMITQAGIVLNGLTITGNTAGALTLNSLGTATVTAAGLLTLHGGALVIL</sequence>
<evidence type="ECO:0000259" key="3">
    <source>
        <dbReference type="Pfam" id="PF22178"/>
    </source>
</evidence>
<dbReference type="Proteomes" id="UP000531251">
    <property type="component" value="Unassembled WGS sequence"/>
</dbReference>
<evidence type="ECO:0000313" key="4">
    <source>
        <dbReference type="EMBL" id="NJB95799.1"/>
    </source>
</evidence>
<comment type="similarity">
    <text evidence="1">Belongs to the VgrG protein family.</text>
</comment>
<dbReference type="NCBIfam" id="TIGR03361">
    <property type="entry name" value="VI_Rhs_Vgr"/>
    <property type="match status" value="1"/>
</dbReference>
<proteinExistence type="inferred from homology"/>
<keyword evidence="5" id="KW-1185">Reference proteome</keyword>
<dbReference type="SUPFAM" id="SSF69349">
    <property type="entry name" value="Phage fibre proteins"/>
    <property type="match status" value="1"/>
</dbReference>
<dbReference type="EMBL" id="JAATJB010000001">
    <property type="protein sequence ID" value="NJB95799.1"/>
    <property type="molecule type" value="Genomic_DNA"/>
</dbReference>
<dbReference type="Gene3D" id="2.40.50.230">
    <property type="entry name" value="Gp5 N-terminal domain"/>
    <property type="match status" value="1"/>
</dbReference>
<dbReference type="Pfam" id="PF04717">
    <property type="entry name" value="Phage_base_V"/>
    <property type="match status" value="1"/>
</dbReference>
<dbReference type="Pfam" id="PF22178">
    <property type="entry name" value="Gp5_trimer_C"/>
    <property type="match status" value="1"/>
</dbReference>
<dbReference type="NCBIfam" id="TIGR01646">
    <property type="entry name" value="vgr_GE"/>
    <property type="match status" value="1"/>
</dbReference>
<reference evidence="4 5" key="1">
    <citation type="submission" date="2020-03" db="EMBL/GenBank/DDBJ databases">
        <title>Genomic Encyclopedia of Type Strains, Phase IV (KMG-IV): sequencing the most valuable type-strain genomes for metagenomic binning, comparative biology and taxonomic classification.</title>
        <authorList>
            <person name="Goeker M."/>
        </authorList>
    </citation>
    <scope>NUCLEOTIDE SEQUENCE [LARGE SCALE GENOMIC DNA]</scope>
    <source>
        <strain evidence="4 5">DSM 7225</strain>
    </source>
</reference>
<dbReference type="SUPFAM" id="SSF69255">
    <property type="entry name" value="gp5 N-terminal domain-like"/>
    <property type="match status" value="1"/>
</dbReference>
<dbReference type="InterPro" id="IPR006533">
    <property type="entry name" value="T6SS_Vgr_RhsGE"/>
</dbReference>
<protein>
    <submittedName>
        <fullName evidence="4">Type VI secretion system secreted protein VgrG</fullName>
    </submittedName>
</protein>
<organism evidence="4 5">
    <name type="scientific">Sphingomonas trueperi</name>
    <dbReference type="NCBI Taxonomy" id="53317"/>
    <lineage>
        <taxon>Bacteria</taxon>
        <taxon>Pseudomonadati</taxon>
        <taxon>Pseudomonadota</taxon>
        <taxon>Alphaproteobacteria</taxon>
        <taxon>Sphingomonadales</taxon>
        <taxon>Sphingomonadaceae</taxon>
        <taxon>Sphingomonas</taxon>
    </lineage>
</organism>
<dbReference type="InterPro" id="IPR017847">
    <property type="entry name" value="T6SS_RhsGE_Vgr_subset"/>
</dbReference>
<feature type="domain" description="Gp5/Type VI secretion system Vgr protein OB-fold" evidence="2">
    <location>
        <begin position="376"/>
        <end position="446"/>
    </location>
</feature>
<evidence type="ECO:0000256" key="1">
    <source>
        <dbReference type="ARBA" id="ARBA00005558"/>
    </source>
</evidence>
<dbReference type="RefSeq" id="WP_164542645.1">
    <property type="nucleotide sequence ID" value="NZ_BAAADY010000035.1"/>
</dbReference>
<evidence type="ECO:0000259" key="2">
    <source>
        <dbReference type="Pfam" id="PF04717"/>
    </source>
</evidence>
<dbReference type="Gene3D" id="2.30.110.50">
    <property type="match status" value="1"/>
</dbReference>
<dbReference type="Gene3D" id="3.55.50.10">
    <property type="entry name" value="Baseplate protein-like domains"/>
    <property type="match status" value="1"/>
</dbReference>